<dbReference type="RefSeq" id="WP_097136928.1">
    <property type="nucleotide sequence ID" value="NZ_OBQD01000003.1"/>
</dbReference>
<dbReference type="InterPro" id="IPR003594">
    <property type="entry name" value="HATPase_dom"/>
</dbReference>
<dbReference type="GO" id="GO:0000155">
    <property type="term" value="F:phosphorelay sensor kinase activity"/>
    <property type="evidence" value="ECO:0007669"/>
    <property type="project" value="InterPro"/>
</dbReference>
<feature type="transmembrane region" description="Helical" evidence="9">
    <location>
        <begin position="29"/>
        <end position="62"/>
    </location>
</feature>
<dbReference type="Proteomes" id="UP000219167">
    <property type="component" value="Unassembled WGS sequence"/>
</dbReference>
<dbReference type="SMART" id="SM00387">
    <property type="entry name" value="HATPase_c"/>
    <property type="match status" value="1"/>
</dbReference>
<dbReference type="InterPro" id="IPR036890">
    <property type="entry name" value="HATPase_C_sf"/>
</dbReference>
<dbReference type="NCBIfam" id="TIGR00229">
    <property type="entry name" value="sensory_box"/>
    <property type="match status" value="1"/>
</dbReference>
<evidence type="ECO:0000259" key="11">
    <source>
        <dbReference type="PROSITE" id="PS50112"/>
    </source>
</evidence>
<dbReference type="EMBL" id="OBQD01000003">
    <property type="protein sequence ID" value="SOC36761.1"/>
    <property type="molecule type" value="Genomic_DNA"/>
</dbReference>
<keyword evidence="13" id="KW-1185">Reference proteome</keyword>
<dbReference type="SUPFAM" id="SSF55874">
    <property type="entry name" value="ATPase domain of HSP90 chaperone/DNA topoisomerase II/histidine kinase"/>
    <property type="match status" value="1"/>
</dbReference>
<dbReference type="CDD" id="cd00082">
    <property type="entry name" value="HisKA"/>
    <property type="match status" value="1"/>
</dbReference>
<dbReference type="Pfam" id="PF13426">
    <property type="entry name" value="PAS_9"/>
    <property type="match status" value="1"/>
</dbReference>
<evidence type="ECO:0000256" key="3">
    <source>
        <dbReference type="ARBA" id="ARBA00022553"/>
    </source>
</evidence>
<keyword evidence="4" id="KW-0808">Transferase</keyword>
<comment type="catalytic activity">
    <reaction evidence="1">
        <text>ATP + protein L-histidine = ADP + protein N-phospho-L-histidine.</text>
        <dbReference type="EC" id="2.7.13.3"/>
    </reaction>
</comment>
<evidence type="ECO:0000256" key="4">
    <source>
        <dbReference type="ARBA" id="ARBA00022679"/>
    </source>
</evidence>
<evidence type="ECO:0000256" key="5">
    <source>
        <dbReference type="ARBA" id="ARBA00022741"/>
    </source>
</evidence>
<dbReference type="GO" id="GO:0005524">
    <property type="term" value="F:ATP binding"/>
    <property type="evidence" value="ECO:0007669"/>
    <property type="project" value="UniProtKB-KW"/>
</dbReference>
<evidence type="ECO:0000313" key="12">
    <source>
        <dbReference type="EMBL" id="SOC36761.1"/>
    </source>
</evidence>
<dbReference type="InterPro" id="IPR036097">
    <property type="entry name" value="HisK_dim/P_sf"/>
</dbReference>
<dbReference type="InterPro" id="IPR005467">
    <property type="entry name" value="His_kinase_dom"/>
</dbReference>
<sequence>MDQQVVDHKRDRIGFAGSGWGAHRYRTAVAVALGTVIFAIDTFTSLGSAVAVLYVLVIFIVGDVADKRAIRFCSAVCVLLTVISFVAVHGLHSDTQALLRLLFSLSANLVTTVLLLRRHSDLIALKGQARLLELTSDAIFLRDAAGKVIYWNRGAEALYGWSEKEAIGRDAAQLLPATFPVSRDQAEFSLLASGGWQGELVVTTKSDRTVDIFTRWQLERNGSHGIETVLETAIDISERKASEAALKASEHRYRTIFETLAVAIWEHDLRDVKAELTALRASGIADVRKYLAEHPEFVRRMRRMVRVTDVNETALKLMDIERKEEFFSRLDQFLPDSDTTFAQCLVAIDEGHPTFQAETTVVSRSGRIIPVIVMLSFPPDGTPLDRIQASIIDITERLKFQEALEASRRELEGVSRAAMIGEISASIAHEVNQPLAAIMAFVQAAQRWLKRDQPDLEEARLALNEAIVSTEHASEVVKRVRMLLGKAKPDTGEVAVDAAVAEAINLKRKELAAHGVNLEVDLRAGSALIQADRVLLQQTFLNVITNAMQAMEMAGSPERTLAIRTQVSDDGLLIGFADTGTGIDAETGETLFKAFNTTKPNGMGLGLAMCRSIVTAHGGSISLSNRGDRKGAVVEIRIPGAIYYPAESPLQASEPAV</sequence>
<evidence type="ECO:0000256" key="9">
    <source>
        <dbReference type="SAM" id="Phobius"/>
    </source>
</evidence>
<keyword evidence="8" id="KW-0902">Two-component regulatory system</keyword>
<keyword evidence="3" id="KW-0597">Phosphoprotein</keyword>
<organism evidence="12 13">
    <name type="scientific">Rhizobium subbaraonis</name>
    <dbReference type="NCBI Taxonomy" id="908946"/>
    <lineage>
        <taxon>Bacteria</taxon>
        <taxon>Pseudomonadati</taxon>
        <taxon>Pseudomonadota</taxon>
        <taxon>Alphaproteobacteria</taxon>
        <taxon>Hyphomicrobiales</taxon>
        <taxon>Rhizobiaceae</taxon>
        <taxon>Rhizobium/Agrobacterium group</taxon>
        <taxon>Rhizobium</taxon>
    </lineage>
</organism>
<dbReference type="PRINTS" id="PR00344">
    <property type="entry name" value="BCTRLSENSOR"/>
</dbReference>
<dbReference type="SUPFAM" id="SSF55785">
    <property type="entry name" value="PYP-like sensor domain (PAS domain)"/>
    <property type="match status" value="2"/>
</dbReference>
<keyword evidence="9" id="KW-1133">Transmembrane helix</keyword>
<dbReference type="OrthoDB" id="226486at2"/>
<evidence type="ECO:0000256" key="8">
    <source>
        <dbReference type="ARBA" id="ARBA00023012"/>
    </source>
</evidence>
<evidence type="ECO:0000259" key="10">
    <source>
        <dbReference type="PROSITE" id="PS50109"/>
    </source>
</evidence>
<dbReference type="Gene3D" id="3.30.565.10">
    <property type="entry name" value="Histidine kinase-like ATPase, C-terminal domain"/>
    <property type="match status" value="1"/>
</dbReference>
<dbReference type="Gene3D" id="1.10.287.130">
    <property type="match status" value="1"/>
</dbReference>
<dbReference type="Pfam" id="PF00512">
    <property type="entry name" value="HisKA"/>
    <property type="match status" value="1"/>
</dbReference>
<feature type="domain" description="PAS" evidence="11">
    <location>
        <begin position="130"/>
        <end position="169"/>
    </location>
</feature>
<dbReference type="CDD" id="cd00130">
    <property type="entry name" value="PAS"/>
    <property type="match status" value="1"/>
</dbReference>
<protein>
    <recommendedName>
        <fullName evidence="2">histidine kinase</fullName>
        <ecNumber evidence="2">2.7.13.3</ecNumber>
    </recommendedName>
</protein>
<dbReference type="Pfam" id="PF02518">
    <property type="entry name" value="HATPase_c"/>
    <property type="match status" value="1"/>
</dbReference>
<dbReference type="InterPro" id="IPR035965">
    <property type="entry name" value="PAS-like_dom_sf"/>
</dbReference>
<dbReference type="GO" id="GO:0006355">
    <property type="term" value="P:regulation of DNA-templated transcription"/>
    <property type="evidence" value="ECO:0007669"/>
    <property type="project" value="InterPro"/>
</dbReference>
<dbReference type="SMART" id="SM00091">
    <property type="entry name" value="PAS"/>
    <property type="match status" value="1"/>
</dbReference>
<dbReference type="Pfam" id="PF00989">
    <property type="entry name" value="PAS"/>
    <property type="match status" value="1"/>
</dbReference>
<keyword evidence="6" id="KW-0418">Kinase</keyword>
<reference evidence="12 13" key="1">
    <citation type="submission" date="2017-08" db="EMBL/GenBank/DDBJ databases">
        <authorList>
            <person name="de Groot N.N."/>
        </authorList>
    </citation>
    <scope>NUCLEOTIDE SEQUENCE [LARGE SCALE GENOMIC DNA]</scope>
    <source>
        <strain evidence="12 13">JC85</strain>
    </source>
</reference>
<dbReference type="PANTHER" id="PTHR43065:SF10">
    <property type="entry name" value="PEROXIDE STRESS-ACTIVATED HISTIDINE KINASE MAK3"/>
    <property type="match status" value="1"/>
</dbReference>
<dbReference type="SUPFAM" id="SSF47384">
    <property type="entry name" value="Homodimeric domain of signal transducing histidine kinase"/>
    <property type="match status" value="1"/>
</dbReference>
<dbReference type="Gene3D" id="3.30.450.20">
    <property type="entry name" value="PAS domain"/>
    <property type="match status" value="2"/>
</dbReference>
<feature type="transmembrane region" description="Helical" evidence="9">
    <location>
        <begin position="69"/>
        <end position="91"/>
    </location>
</feature>
<dbReference type="InterPro" id="IPR004358">
    <property type="entry name" value="Sig_transdc_His_kin-like_C"/>
</dbReference>
<dbReference type="InterPro" id="IPR000014">
    <property type="entry name" value="PAS"/>
</dbReference>
<dbReference type="PROSITE" id="PS50112">
    <property type="entry name" value="PAS"/>
    <property type="match status" value="1"/>
</dbReference>
<evidence type="ECO:0000256" key="7">
    <source>
        <dbReference type="ARBA" id="ARBA00022840"/>
    </source>
</evidence>
<dbReference type="SMART" id="SM00388">
    <property type="entry name" value="HisKA"/>
    <property type="match status" value="1"/>
</dbReference>
<proteinExistence type="predicted"/>
<dbReference type="EC" id="2.7.13.3" evidence="2"/>
<dbReference type="InterPro" id="IPR013767">
    <property type="entry name" value="PAS_fold"/>
</dbReference>
<evidence type="ECO:0000313" key="13">
    <source>
        <dbReference type="Proteomes" id="UP000219167"/>
    </source>
</evidence>
<dbReference type="PANTHER" id="PTHR43065">
    <property type="entry name" value="SENSOR HISTIDINE KINASE"/>
    <property type="match status" value="1"/>
</dbReference>
<evidence type="ECO:0000256" key="6">
    <source>
        <dbReference type="ARBA" id="ARBA00022777"/>
    </source>
</evidence>
<name>A0A285U907_9HYPH</name>
<evidence type="ECO:0000256" key="1">
    <source>
        <dbReference type="ARBA" id="ARBA00000085"/>
    </source>
</evidence>
<keyword evidence="9" id="KW-0812">Transmembrane</keyword>
<dbReference type="InterPro" id="IPR003661">
    <property type="entry name" value="HisK_dim/P_dom"/>
</dbReference>
<keyword evidence="5" id="KW-0547">Nucleotide-binding</keyword>
<keyword evidence="7" id="KW-0067">ATP-binding</keyword>
<keyword evidence="9" id="KW-0472">Membrane</keyword>
<dbReference type="AlphaFoldDB" id="A0A285U907"/>
<dbReference type="PROSITE" id="PS50109">
    <property type="entry name" value="HIS_KIN"/>
    <property type="match status" value="1"/>
</dbReference>
<feature type="transmembrane region" description="Helical" evidence="9">
    <location>
        <begin position="97"/>
        <end position="116"/>
    </location>
</feature>
<feature type="domain" description="Histidine kinase" evidence="10">
    <location>
        <begin position="426"/>
        <end position="642"/>
    </location>
</feature>
<accession>A0A285U907</accession>
<evidence type="ECO:0000256" key="2">
    <source>
        <dbReference type="ARBA" id="ARBA00012438"/>
    </source>
</evidence>
<gene>
    <name evidence="12" type="ORF">SAMN05892877_10399</name>
</gene>